<comment type="caution">
    <text evidence="1">The sequence shown here is derived from an EMBL/GenBank/DDBJ whole genome shotgun (WGS) entry which is preliminary data.</text>
</comment>
<gene>
    <name evidence="1" type="ORF">FOL47_010316</name>
</gene>
<dbReference type="EMBL" id="JAAPAO010000791">
    <property type="protein sequence ID" value="KAF4653751.1"/>
    <property type="molecule type" value="Genomic_DNA"/>
</dbReference>
<dbReference type="Proteomes" id="UP000591131">
    <property type="component" value="Unassembled WGS sequence"/>
</dbReference>
<sequence>MTFLDTGPVLLAETNFPRSTTGWIPTLSACLFGLPSFHASRAGSLSSVFNALTRAGTDALVMVKQDAWMDPSVHAGPLEPPQLTWRSKDIHAAFANNATSSHASDVRESK</sequence>
<proteinExistence type="predicted"/>
<protein>
    <submittedName>
        <fullName evidence="1">Uncharacterized protein</fullName>
    </submittedName>
</protein>
<dbReference type="AlphaFoldDB" id="A0A7J6L4B1"/>
<evidence type="ECO:0000313" key="1">
    <source>
        <dbReference type="EMBL" id="KAF4653751.1"/>
    </source>
</evidence>
<keyword evidence="2" id="KW-1185">Reference proteome</keyword>
<name>A0A7J6L4B1_PERCH</name>
<evidence type="ECO:0000313" key="2">
    <source>
        <dbReference type="Proteomes" id="UP000591131"/>
    </source>
</evidence>
<organism evidence="1 2">
    <name type="scientific">Perkinsus chesapeaki</name>
    <name type="common">Clam parasite</name>
    <name type="synonym">Perkinsus andrewsi</name>
    <dbReference type="NCBI Taxonomy" id="330153"/>
    <lineage>
        <taxon>Eukaryota</taxon>
        <taxon>Sar</taxon>
        <taxon>Alveolata</taxon>
        <taxon>Perkinsozoa</taxon>
        <taxon>Perkinsea</taxon>
        <taxon>Perkinsida</taxon>
        <taxon>Perkinsidae</taxon>
        <taxon>Perkinsus</taxon>
    </lineage>
</organism>
<reference evidence="1 2" key="1">
    <citation type="submission" date="2020-04" db="EMBL/GenBank/DDBJ databases">
        <title>Perkinsus chesapeaki whole genome sequence.</title>
        <authorList>
            <person name="Bogema D.R."/>
        </authorList>
    </citation>
    <scope>NUCLEOTIDE SEQUENCE [LARGE SCALE GENOMIC DNA]</scope>
    <source>
        <strain evidence="1">ATCC PRA-425</strain>
    </source>
</reference>
<accession>A0A7J6L4B1</accession>